<sequence length="61" mass="5708">MAAQRLGRAGGGAPLSPGLGAAGPALQQSTCGDPAGGLGRAGVGGGEEAGQNSFWADEEGL</sequence>
<gene>
    <name evidence="2" type="ORF">MONAX_5E015236</name>
</gene>
<feature type="non-terminal residue" evidence="2">
    <location>
        <position position="61"/>
    </location>
</feature>
<feature type="region of interest" description="Disordered" evidence="1">
    <location>
        <begin position="1"/>
        <end position="61"/>
    </location>
</feature>
<feature type="compositionally biased region" description="Low complexity" evidence="1">
    <location>
        <begin position="14"/>
        <end position="33"/>
    </location>
</feature>
<keyword evidence="3" id="KW-1185">Reference proteome</keyword>
<dbReference type="AlphaFoldDB" id="A0A5E4DCL7"/>
<name>A0A5E4DCL7_MARMO</name>
<evidence type="ECO:0000256" key="1">
    <source>
        <dbReference type="SAM" id="MobiDB-lite"/>
    </source>
</evidence>
<comment type="caution">
    <text evidence="2">The sequence shown here is derived from an EMBL/GenBank/DDBJ whole genome shotgun (WGS) entry which is preliminary data.</text>
</comment>
<evidence type="ECO:0000313" key="2">
    <source>
        <dbReference type="EMBL" id="VTJ91908.1"/>
    </source>
</evidence>
<accession>A0A5E4DCL7</accession>
<organism evidence="2 3">
    <name type="scientific">Marmota monax</name>
    <name type="common">Woodchuck</name>
    <dbReference type="NCBI Taxonomy" id="9995"/>
    <lineage>
        <taxon>Eukaryota</taxon>
        <taxon>Metazoa</taxon>
        <taxon>Chordata</taxon>
        <taxon>Craniata</taxon>
        <taxon>Vertebrata</taxon>
        <taxon>Euteleostomi</taxon>
        <taxon>Mammalia</taxon>
        <taxon>Eutheria</taxon>
        <taxon>Euarchontoglires</taxon>
        <taxon>Glires</taxon>
        <taxon>Rodentia</taxon>
        <taxon>Sciuromorpha</taxon>
        <taxon>Sciuridae</taxon>
        <taxon>Xerinae</taxon>
        <taxon>Marmotini</taxon>
        <taxon>Marmota</taxon>
    </lineage>
</organism>
<evidence type="ECO:0000313" key="3">
    <source>
        <dbReference type="Proteomes" id="UP000335636"/>
    </source>
</evidence>
<proteinExistence type="predicted"/>
<dbReference type="Proteomes" id="UP000335636">
    <property type="component" value="Unassembled WGS sequence"/>
</dbReference>
<protein>
    <submittedName>
        <fullName evidence="2">Uncharacterized protein</fullName>
    </submittedName>
</protein>
<reference evidence="2" key="1">
    <citation type="submission" date="2019-04" db="EMBL/GenBank/DDBJ databases">
        <authorList>
            <person name="Alioto T."/>
            <person name="Alioto T."/>
        </authorList>
    </citation>
    <scope>NUCLEOTIDE SEQUENCE [LARGE SCALE GENOMIC DNA]</scope>
</reference>
<feature type="compositionally biased region" description="Gly residues" evidence="1">
    <location>
        <begin position="34"/>
        <end position="48"/>
    </location>
</feature>
<dbReference type="EMBL" id="CABDUW010012245">
    <property type="protein sequence ID" value="VTJ91908.1"/>
    <property type="molecule type" value="Genomic_DNA"/>
</dbReference>